<protein>
    <submittedName>
        <fullName evidence="1">Uncharacterized protein</fullName>
    </submittedName>
</protein>
<accession>A0A455T188</accession>
<gene>
    <name evidence="1" type="ORF">KTA_03940</name>
</gene>
<dbReference type="AlphaFoldDB" id="A0A455T188"/>
<proteinExistence type="predicted"/>
<name>A0A455T188_9CHLR</name>
<organism evidence="1">
    <name type="scientific">Thermogemmatispora argillosa</name>
    <dbReference type="NCBI Taxonomy" id="2045280"/>
    <lineage>
        <taxon>Bacteria</taxon>
        <taxon>Bacillati</taxon>
        <taxon>Chloroflexota</taxon>
        <taxon>Ktedonobacteria</taxon>
        <taxon>Thermogemmatisporales</taxon>
        <taxon>Thermogemmatisporaceae</taxon>
        <taxon>Thermogemmatispora</taxon>
    </lineage>
</organism>
<reference evidence="1" key="1">
    <citation type="submission" date="2018-12" db="EMBL/GenBank/DDBJ databases">
        <title>Novel natural products biosynthetic potential of the class Ktedonobacteria.</title>
        <authorList>
            <person name="Zheng Y."/>
            <person name="Saitou A."/>
            <person name="Wang C.M."/>
            <person name="Toyoda A."/>
            <person name="Minakuchi Y."/>
            <person name="Sekiguchi Y."/>
            <person name="Ueda K."/>
            <person name="Takano H."/>
            <person name="Sakai Y."/>
            <person name="Yokota A."/>
            <person name="Yabe S."/>
        </authorList>
    </citation>
    <scope>NUCLEOTIDE SEQUENCE</scope>
    <source>
        <strain evidence="1">A3-2</strain>
    </source>
</reference>
<dbReference type="EMBL" id="AP019377">
    <property type="protein sequence ID" value="BBH92195.1"/>
    <property type="molecule type" value="Genomic_DNA"/>
</dbReference>
<sequence>MGNEGASFCWPAIQAQDLWLSRHRSVLFPADKWWAVTADAVPQAKGGMHKQATREATLYYNEDRFAFFFLGRHADPCTRKPGLSTSATTTGSEPTPLLPILVVLTAETAKDPDPALVQTVGHETTTILCLCQEDLTLRLGDGGQEK</sequence>
<evidence type="ECO:0000313" key="1">
    <source>
        <dbReference type="EMBL" id="BBH92195.1"/>
    </source>
</evidence>